<gene>
    <name evidence="10" type="ORF">MOC45_20240</name>
</gene>
<dbReference type="Pfam" id="PF05504">
    <property type="entry name" value="Spore_GerAC"/>
    <property type="match status" value="1"/>
</dbReference>
<evidence type="ECO:0000256" key="5">
    <source>
        <dbReference type="ARBA" id="ARBA00023136"/>
    </source>
</evidence>
<evidence type="ECO:0000256" key="1">
    <source>
        <dbReference type="ARBA" id="ARBA00004635"/>
    </source>
</evidence>
<evidence type="ECO:0000256" key="7">
    <source>
        <dbReference type="ARBA" id="ARBA00023288"/>
    </source>
</evidence>
<dbReference type="RefSeq" id="WP_003221669.1">
    <property type="nucleotide sequence ID" value="NZ_CBCRWV010000010.1"/>
</dbReference>
<dbReference type="Pfam" id="PF25198">
    <property type="entry name" value="Spore_GerAC_N"/>
    <property type="match status" value="1"/>
</dbReference>
<dbReference type="Gene3D" id="3.30.300.210">
    <property type="entry name" value="Nutrient germinant receptor protein C, domain 3"/>
    <property type="match status" value="1"/>
</dbReference>
<feature type="domain" description="Spore germination GerAC-like C-terminal" evidence="8">
    <location>
        <begin position="201"/>
        <end position="367"/>
    </location>
</feature>
<dbReference type="InterPro" id="IPR008844">
    <property type="entry name" value="Spore_GerAC-like"/>
</dbReference>
<evidence type="ECO:0000256" key="3">
    <source>
        <dbReference type="ARBA" id="ARBA00022544"/>
    </source>
</evidence>
<evidence type="ECO:0000313" key="11">
    <source>
        <dbReference type="Proteomes" id="UP001070352"/>
    </source>
</evidence>
<evidence type="ECO:0000313" key="10">
    <source>
        <dbReference type="EMBL" id="MCY8122886.1"/>
    </source>
</evidence>
<keyword evidence="4" id="KW-0732">Signal</keyword>
<dbReference type="NCBIfam" id="TIGR02887">
    <property type="entry name" value="spore_ger_x_C"/>
    <property type="match status" value="1"/>
</dbReference>
<keyword evidence="3" id="KW-0309">Germination</keyword>
<dbReference type="InterPro" id="IPR046953">
    <property type="entry name" value="Spore_GerAC-like_C"/>
</dbReference>
<comment type="subcellular location">
    <subcellularLocation>
        <location evidence="1">Membrane</location>
        <topology evidence="1">Lipid-anchor</topology>
    </subcellularLocation>
</comment>
<dbReference type="GO" id="GO:0009847">
    <property type="term" value="P:spore germination"/>
    <property type="evidence" value="ECO:0007669"/>
    <property type="project" value="InterPro"/>
</dbReference>
<evidence type="ECO:0000256" key="4">
    <source>
        <dbReference type="ARBA" id="ARBA00022729"/>
    </source>
</evidence>
<protein>
    <submittedName>
        <fullName evidence="10">Ger(X)C family spore germination protein</fullName>
    </submittedName>
</protein>
<evidence type="ECO:0000259" key="9">
    <source>
        <dbReference type="Pfam" id="PF25198"/>
    </source>
</evidence>
<sequence>MKIRILCMFICTLLLAGCWDSRNIEELSLVIGVGLDKPDDKNLELTQQILVPKKISSKEGSSSDPTQLAITKGETVHQMMRTSALKHNPTFSQHLRLILLSKSVIADHIGMDAIINQFVRDNGTRRSSYVFVTDGRTKDIFKMNDQGEPASNVIYDLTENNAVTIRMMEPVTLGEISEHLTSDDSFLIPHVGKENGKLAINGAAIIKNKLWNRNLTPVEVQNINLFTGTVEGGVIDMRHNGNLFSYEVYSSNRKIKTDYKDGKFKFTVTRNIEGRLSEDWNPNEDSFKDSYIKDIEKTVEKRLHKTVTAFITDKLQKDIKADVTGLGNEVRIHYPQKWKKIARKWDDDYFSNAEIDYRVNVVVRDFGTKGANK</sequence>
<dbReference type="InterPro" id="IPR038501">
    <property type="entry name" value="Spore_GerAC_C_sf"/>
</dbReference>
<keyword evidence="7" id="KW-0449">Lipoprotein</keyword>
<dbReference type="Proteomes" id="UP001070352">
    <property type="component" value="Unassembled WGS sequence"/>
</dbReference>
<evidence type="ECO:0000256" key="6">
    <source>
        <dbReference type="ARBA" id="ARBA00023139"/>
    </source>
</evidence>
<organism evidence="10 11">
    <name type="scientific">Bacillus spizizenii</name>
    <name type="common">Bacillus subtilis subsp. spizizenii</name>
    <dbReference type="NCBI Taxonomy" id="96241"/>
    <lineage>
        <taxon>Bacteria</taxon>
        <taxon>Bacillati</taxon>
        <taxon>Bacillota</taxon>
        <taxon>Bacilli</taxon>
        <taxon>Bacillales</taxon>
        <taxon>Bacillaceae</taxon>
        <taxon>Bacillus</taxon>
    </lineage>
</organism>
<dbReference type="EMBL" id="JALANJ010000046">
    <property type="protein sequence ID" value="MCY8122886.1"/>
    <property type="molecule type" value="Genomic_DNA"/>
</dbReference>
<dbReference type="AlphaFoldDB" id="A0A9Q4DUU6"/>
<dbReference type="PROSITE" id="PS51257">
    <property type="entry name" value="PROKAR_LIPOPROTEIN"/>
    <property type="match status" value="1"/>
</dbReference>
<keyword evidence="5" id="KW-0472">Membrane</keyword>
<accession>A0A9Q4DUU6</accession>
<proteinExistence type="inferred from homology"/>
<dbReference type="GO" id="GO:0016020">
    <property type="term" value="C:membrane"/>
    <property type="evidence" value="ECO:0007669"/>
    <property type="project" value="UniProtKB-SubCell"/>
</dbReference>
<reference evidence="10" key="1">
    <citation type="submission" date="2022-02" db="EMBL/GenBank/DDBJ databases">
        <title>Crop Bioprotection Bacillus Genome Sequencing.</title>
        <authorList>
            <person name="Dunlap C."/>
        </authorList>
    </citation>
    <scope>NUCLEOTIDE SEQUENCE</scope>
    <source>
        <strain evidence="10">M18B4</strain>
    </source>
</reference>
<dbReference type="PANTHER" id="PTHR35789:SF1">
    <property type="entry name" value="SPORE GERMINATION PROTEIN B3"/>
    <property type="match status" value="1"/>
</dbReference>
<comment type="caution">
    <text evidence="10">The sequence shown here is derived from an EMBL/GenBank/DDBJ whole genome shotgun (WGS) entry which is preliminary data.</text>
</comment>
<dbReference type="InterPro" id="IPR057336">
    <property type="entry name" value="GerAC_N"/>
</dbReference>
<dbReference type="Gene3D" id="6.20.190.10">
    <property type="entry name" value="Nutrient germinant receptor protein C, domain 1"/>
    <property type="match status" value="1"/>
</dbReference>
<keyword evidence="6" id="KW-0564">Palmitate</keyword>
<name>A0A9Q4DUU6_BACSC</name>
<dbReference type="PANTHER" id="PTHR35789">
    <property type="entry name" value="SPORE GERMINATION PROTEIN B3"/>
    <property type="match status" value="1"/>
</dbReference>
<feature type="domain" description="Spore germination protein N-terminal" evidence="9">
    <location>
        <begin position="20"/>
        <end position="191"/>
    </location>
</feature>
<evidence type="ECO:0000259" key="8">
    <source>
        <dbReference type="Pfam" id="PF05504"/>
    </source>
</evidence>
<evidence type="ECO:0000256" key="2">
    <source>
        <dbReference type="ARBA" id="ARBA00007886"/>
    </source>
</evidence>
<comment type="similarity">
    <text evidence="2">Belongs to the GerABKC lipoprotein family.</text>
</comment>